<evidence type="ECO:0000313" key="1">
    <source>
        <dbReference type="EMBL" id="SFJ37869.1"/>
    </source>
</evidence>
<sequence>MTATPANPLRGPRIELPPGAAVIGLAEGPLEQLRQGAP</sequence>
<keyword evidence="2" id="KW-1185">Reference proteome</keyword>
<feature type="non-terminal residue" evidence="1">
    <location>
        <position position="38"/>
    </location>
</feature>
<name>A0A1I3QWM2_9RHOB</name>
<dbReference type="Proteomes" id="UP000199377">
    <property type="component" value="Unassembled WGS sequence"/>
</dbReference>
<dbReference type="STRING" id="1114924.SAMN05216258_1701"/>
<gene>
    <name evidence="1" type="ORF">SAMN05216258_1701</name>
</gene>
<protein>
    <submittedName>
        <fullName evidence="1">Uncharacterized protein</fullName>
    </submittedName>
</protein>
<organism evidence="1 2">
    <name type="scientific">Albimonas pacifica</name>
    <dbReference type="NCBI Taxonomy" id="1114924"/>
    <lineage>
        <taxon>Bacteria</taxon>
        <taxon>Pseudomonadati</taxon>
        <taxon>Pseudomonadota</taxon>
        <taxon>Alphaproteobacteria</taxon>
        <taxon>Rhodobacterales</taxon>
        <taxon>Paracoccaceae</taxon>
        <taxon>Albimonas</taxon>
    </lineage>
</organism>
<reference evidence="1 2" key="1">
    <citation type="submission" date="2016-10" db="EMBL/GenBank/DDBJ databases">
        <authorList>
            <person name="de Groot N.N."/>
        </authorList>
    </citation>
    <scope>NUCLEOTIDE SEQUENCE [LARGE SCALE GENOMIC DNA]</scope>
    <source>
        <strain evidence="1 2">CGMCC 1.11030</strain>
    </source>
</reference>
<dbReference type="EMBL" id="FOQH01000068">
    <property type="protein sequence ID" value="SFJ37869.1"/>
    <property type="molecule type" value="Genomic_DNA"/>
</dbReference>
<dbReference type="AlphaFoldDB" id="A0A1I3QWM2"/>
<proteinExistence type="predicted"/>
<accession>A0A1I3QWM2</accession>
<evidence type="ECO:0000313" key="2">
    <source>
        <dbReference type="Proteomes" id="UP000199377"/>
    </source>
</evidence>